<keyword evidence="2" id="KW-1185">Reference proteome</keyword>
<comment type="caution">
    <text evidence="1">The sequence shown here is derived from an EMBL/GenBank/DDBJ whole genome shotgun (WGS) entry which is preliminary data.</text>
</comment>
<dbReference type="Proteomes" id="UP001610063">
    <property type="component" value="Unassembled WGS sequence"/>
</dbReference>
<proteinExistence type="predicted"/>
<dbReference type="RefSeq" id="WP_395416843.1">
    <property type="nucleotide sequence ID" value="NZ_JBIPKE010000014.1"/>
</dbReference>
<sequence>MKIALSEIWNFSELISADEQGWSYKLVAGSVVVADISQQVLVGLKSDEEYDTELLPSIFTFREILWQPDVFTESVKSLPGLRILKAHCEDIITTYEEGGLETQLLYSALLKGLAACSEEAIASLESESVSVKKALGEFRTAAFPIVKFFIFHPQNRVDYYKDAVNRLNYAVKIMLTQFHGKYTELSDPYWEVIYSQPNKEVKTARKAVEEKEKS</sequence>
<organism evidence="1 2">
    <name type="scientific">Marinoscillum luteum</name>
    <dbReference type="NCBI Taxonomy" id="861051"/>
    <lineage>
        <taxon>Bacteria</taxon>
        <taxon>Pseudomonadati</taxon>
        <taxon>Bacteroidota</taxon>
        <taxon>Cytophagia</taxon>
        <taxon>Cytophagales</taxon>
        <taxon>Reichenbachiellaceae</taxon>
        <taxon>Marinoscillum</taxon>
    </lineage>
</organism>
<dbReference type="EMBL" id="JBIPKE010000014">
    <property type="protein sequence ID" value="MFH6983282.1"/>
    <property type="molecule type" value="Genomic_DNA"/>
</dbReference>
<evidence type="ECO:0000313" key="1">
    <source>
        <dbReference type="EMBL" id="MFH6983282.1"/>
    </source>
</evidence>
<reference evidence="1 2" key="1">
    <citation type="journal article" date="2013" name="Int. J. Syst. Evol. Microbiol.">
        <title>Marinoscillum luteum sp. nov., isolated from marine sediment.</title>
        <authorList>
            <person name="Cha I.T."/>
            <person name="Park S.J."/>
            <person name="Kim S.J."/>
            <person name="Kim J.G."/>
            <person name="Jung M.Y."/>
            <person name="Shin K.S."/>
            <person name="Kwon K.K."/>
            <person name="Yang S.H."/>
            <person name="Seo Y.S."/>
            <person name="Rhee S.K."/>
        </authorList>
    </citation>
    <scope>NUCLEOTIDE SEQUENCE [LARGE SCALE GENOMIC DNA]</scope>
    <source>
        <strain evidence="1 2">KCTC 23939</strain>
    </source>
</reference>
<evidence type="ECO:0000313" key="2">
    <source>
        <dbReference type="Proteomes" id="UP001610063"/>
    </source>
</evidence>
<protein>
    <submittedName>
        <fullName evidence="1">Uncharacterized protein</fullName>
    </submittedName>
</protein>
<gene>
    <name evidence="1" type="ORF">ACHKAR_07530</name>
</gene>
<accession>A0ABW7N6Q4</accession>
<name>A0ABW7N6Q4_9BACT</name>